<evidence type="ECO:0000313" key="6">
    <source>
        <dbReference type="EMBL" id="KDR31918.1"/>
    </source>
</evidence>
<keyword evidence="3" id="KW-0378">Hydrolase</keyword>
<keyword evidence="2" id="KW-0479">Metal-binding</keyword>
<evidence type="ECO:0000256" key="1">
    <source>
        <dbReference type="ARBA" id="ARBA00007749"/>
    </source>
</evidence>
<keyword evidence="4" id="KW-0862">Zinc</keyword>
<feature type="domain" description="Metallo-beta-lactamase" evidence="5">
    <location>
        <begin position="33"/>
        <end position="268"/>
    </location>
</feature>
<evidence type="ECO:0000259" key="5">
    <source>
        <dbReference type="SMART" id="SM00849"/>
    </source>
</evidence>
<dbReference type="EMBL" id="JFHD01000004">
    <property type="protein sequence ID" value="KDR31918.1"/>
    <property type="molecule type" value="Genomic_DNA"/>
</dbReference>
<dbReference type="SUPFAM" id="SSF56281">
    <property type="entry name" value="Metallo-hydrolase/oxidoreductase"/>
    <property type="match status" value="1"/>
</dbReference>
<dbReference type="AlphaFoldDB" id="A0A656QPQ5"/>
<evidence type="ECO:0000256" key="2">
    <source>
        <dbReference type="ARBA" id="ARBA00022723"/>
    </source>
</evidence>
<dbReference type="SMART" id="SM00849">
    <property type="entry name" value="Lactamase_B"/>
    <property type="match status" value="1"/>
</dbReference>
<dbReference type="InterPro" id="IPR001279">
    <property type="entry name" value="Metallo-B-lactamas"/>
</dbReference>
<dbReference type="Gene3D" id="3.60.15.10">
    <property type="entry name" value="Ribonuclease Z/Hydroxyacylglutathione hydrolase-like"/>
    <property type="match status" value="1"/>
</dbReference>
<dbReference type="Pfam" id="PF00753">
    <property type="entry name" value="Lactamase_B"/>
    <property type="match status" value="1"/>
</dbReference>
<dbReference type="RefSeq" id="WP_008345687.1">
    <property type="nucleotide sequence ID" value="NZ_CP084288.1"/>
</dbReference>
<dbReference type="PANTHER" id="PTHR42978:SF3">
    <property type="entry name" value="BLR3078 PROTEIN"/>
    <property type="match status" value="1"/>
</dbReference>
<proteinExistence type="inferred from homology"/>
<dbReference type="InterPro" id="IPR036866">
    <property type="entry name" value="RibonucZ/Hydroxyglut_hydro"/>
</dbReference>
<evidence type="ECO:0000313" key="7">
    <source>
        <dbReference type="Proteomes" id="UP000027451"/>
    </source>
</evidence>
<comment type="similarity">
    <text evidence="1">Belongs to the metallo-beta-lactamase superfamily.</text>
</comment>
<sequence length="296" mass="33798">MRVHHLNCISSCPLGGKLFDGRTPGLLRRGELTCHCLLVETGEGLVLIDTGFGLRDVADPRSRLSAFFLLMLKPDFREEMTALRQIERLGFSASDVRHIVLSHLDFDHAGGLDDFPHAKVHMLRIERDYAVRQQTWLDRQRFRPQQWSTQANWQLHDATAGDRWHGFECVRPLSDSLDDIALVPLRGHTFGHAGIAVRKENGWLLLAADAYFFHTEMDLEHPRCTPGLAFYQWMMEKDRAARLRNQARLRELCASVDSRGKLDVFCSHDPIEFERMAGRSAGIPADAFIRPARSWA</sequence>
<comment type="caution">
    <text evidence="6">The sequence shown here is derived from an EMBL/GenBank/DDBJ whole genome shotgun (WGS) entry which is preliminary data.</text>
</comment>
<accession>A0A656QPQ5</accession>
<organism evidence="6 7">
    <name type="scientific">Caballeronia zhejiangensis</name>
    <dbReference type="NCBI Taxonomy" id="871203"/>
    <lineage>
        <taxon>Bacteria</taxon>
        <taxon>Pseudomonadati</taxon>
        <taxon>Pseudomonadota</taxon>
        <taxon>Betaproteobacteria</taxon>
        <taxon>Burkholderiales</taxon>
        <taxon>Burkholderiaceae</taxon>
        <taxon>Caballeronia</taxon>
    </lineage>
</organism>
<dbReference type="CDD" id="cd07742">
    <property type="entry name" value="metallo-hydrolase-like_MBL-fold"/>
    <property type="match status" value="1"/>
</dbReference>
<dbReference type="InterPro" id="IPR051013">
    <property type="entry name" value="MBL_superfamily_lactonases"/>
</dbReference>
<dbReference type="Proteomes" id="UP000027451">
    <property type="component" value="Unassembled WGS sequence"/>
</dbReference>
<name>A0A656QPQ5_9BURK</name>
<evidence type="ECO:0000256" key="4">
    <source>
        <dbReference type="ARBA" id="ARBA00022833"/>
    </source>
</evidence>
<evidence type="ECO:0000256" key="3">
    <source>
        <dbReference type="ARBA" id="ARBA00022801"/>
    </source>
</evidence>
<gene>
    <name evidence="6" type="ORF">BG60_25005</name>
</gene>
<protein>
    <submittedName>
        <fullName evidence="6">Beta-lactamase</fullName>
    </submittedName>
</protein>
<reference evidence="6 7" key="1">
    <citation type="submission" date="2014-03" db="EMBL/GenBank/DDBJ databases">
        <title>Draft Genome Sequences of Four Burkholderia Strains.</title>
        <authorList>
            <person name="Liu X.Y."/>
            <person name="Li C.X."/>
            <person name="Xu J.H."/>
        </authorList>
    </citation>
    <scope>NUCLEOTIDE SEQUENCE [LARGE SCALE GENOMIC DNA]</scope>
    <source>
        <strain evidence="6 7">OP-1</strain>
    </source>
</reference>
<dbReference type="OrthoDB" id="5443440at2"/>
<dbReference type="GO" id="GO:0046872">
    <property type="term" value="F:metal ion binding"/>
    <property type="evidence" value="ECO:0007669"/>
    <property type="project" value="UniProtKB-KW"/>
</dbReference>
<keyword evidence="7" id="KW-1185">Reference proteome</keyword>
<dbReference type="PANTHER" id="PTHR42978">
    <property type="entry name" value="QUORUM-QUENCHING LACTONASE YTNP-RELATED-RELATED"/>
    <property type="match status" value="1"/>
</dbReference>
<dbReference type="GO" id="GO:0016787">
    <property type="term" value="F:hydrolase activity"/>
    <property type="evidence" value="ECO:0007669"/>
    <property type="project" value="UniProtKB-KW"/>
</dbReference>